<keyword evidence="2" id="KW-1185">Reference proteome</keyword>
<accession>A0AAX3EQ54</accession>
<proteinExistence type="predicted"/>
<dbReference type="RefSeq" id="WP_264398930.1">
    <property type="nucleotide sequence ID" value="NZ_CP101183.1"/>
</dbReference>
<reference evidence="1" key="1">
    <citation type="submission" date="2022-07" db="EMBL/GenBank/DDBJ databases">
        <authorList>
            <person name="Wu T."/>
        </authorList>
    </citation>
    <scope>NUCLEOTIDE SEQUENCE</scope>
    <source>
        <strain evidence="1">SD-1</strain>
        <plasmid evidence="1">unnamed4</plasmid>
    </source>
</reference>
<organism evidence="1 2">
    <name type="scientific">Paenarthrobacter ureafaciens</name>
    <dbReference type="NCBI Taxonomy" id="37931"/>
    <lineage>
        <taxon>Bacteria</taxon>
        <taxon>Bacillati</taxon>
        <taxon>Actinomycetota</taxon>
        <taxon>Actinomycetes</taxon>
        <taxon>Micrococcales</taxon>
        <taxon>Micrococcaceae</taxon>
        <taxon>Paenarthrobacter</taxon>
    </lineage>
</organism>
<protein>
    <submittedName>
        <fullName evidence="1">Uncharacterized protein</fullName>
    </submittedName>
</protein>
<evidence type="ECO:0000313" key="1">
    <source>
        <dbReference type="EMBL" id="UYW00159.1"/>
    </source>
</evidence>
<geneLocation type="plasmid" evidence="1 2">
    <name>unnamed4</name>
</geneLocation>
<keyword evidence="1" id="KW-0614">Plasmid</keyword>
<sequence length="107" mass="10784">MSPDLTTPQANPHTAAATALLAEAASELPENVAAAAAVKAAMAQAHATLALARETAAAAYDTRTASYVAYLATLGAGTHADAQHAAVVDKLVRDRLSFTPTEGDATP</sequence>
<dbReference type="Proteomes" id="UP001163293">
    <property type="component" value="Plasmid unnamed4"/>
</dbReference>
<name>A0AAX3EQ54_PAEUR</name>
<evidence type="ECO:0000313" key="2">
    <source>
        <dbReference type="Proteomes" id="UP001163293"/>
    </source>
</evidence>
<dbReference type="AlphaFoldDB" id="A0AAX3EQ54"/>
<gene>
    <name evidence="1" type="ORF">NL394_23460</name>
</gene>
<dbReference type="EMBL" id="CP101189">
    <property type="protein sequence ID" value="UYW00159.1"/>
    <property type="molecule type" value="Genomic_DNA"/>
</dbReference>